<dbReference type="PANTHER" id="PTHR24302">
    <property type="entry name" value="CYTOCHROME P450 FAMILY 3"/>
    <property type="match status" value="1"/>
</dbReference>
<evidence type="ECO:0000313" key="6">
    <source>
        <dbReference type="EMBL" id="KAJ7194668.1"/>
    </source>
</evidence>
<dbReference type="EMBL" id="JARJCW010000096">
    <property type="protein sequence ID" value="KAJ7194668.1"/>
    <property type="molecule type" value="Genomic_DNA"/>
</dbReference>
<keyword evidence="3" id="KW-0479">Metal-binding</keyword>
<dbReference type="GO" id="GO:0016705">
    <property type="term" value="F:oxidoreductase activity, acting on paired donors, with incorporation or reduction of molecular oxygen"/>
    <property type="evidence" value="ECO:0007669"/>
    <property type="project" value="InterPro"/>
</dbReference>
<dbReference type="Gene3D" id="1.10.630.10">
    <property type="entry name" value="Cytochrome P450"/>
    <property type="match status" value="1"/>
</dbReference>
<proteinExistence type="inferred from homology"/>
<name>A0AAD6Y1G8_9AGAR</name>
<dbReference type="GO" id="GO:0020037">
    <property type="term" value="F:heme binding"/>
    <property type="evidence" value="ECO:0007669"/>
    <property type="project" value="InterPro"/>
</dbReference>
<gene>
    <name evidence="6" type="ORF">GGX14DRAFT_208208</name>
</gene>
<dbReference type="AlphaFoldDB" id="A0AAD6Y1G8"/>
<comment type="similarity">
    <text evidence="1">Belongs to the cytochrome P450 family.</text>
</comment>
<reference evidence="6" key="1">
    <citation type="submission" date="2023-03" db="EMBL/GenBank/DDBJ databases">
        <title>Massive genome expansion in bonnet fungi (Mycena s.s.) driven by repeated elements and novel gene families across ecological guilds.</title>
        <authorList>
            <consortium name="Lawrence Berkeley National Laboratory"/>
            <person name="Harder C.B."/>
            <person name="Miyauchi S."/>
            <person name="Viragh M."/>
            <person name="Kuo A."/>
            <person name="Thoen E."/>
            <person name="Andreopoulos B."/>
            <person name="Lu D."/>
            <person name="Skrede I."/>
            <person name="Drula E."/>
            <person name="Henrissat B."/>
            <person name="Morin E."/>
            <person name="Kohler A."/>
            <person name="Barry K."/>
            <person name="LaButti K."/>
            <person name="Morin E."/>
            <person name="Salamov A."/>
            <person name="Lipzen A."/>
            <person name="Mereny Z."/>
            <person name="Hegedus B."/>
            <person name="Baldrian P."/>
            <person name="Stursova M."/>
            <person name="Weitz H."/>
            <person name="Taylor A."/>
            <person name="Grigoriev I.V."/>
            <person name="Nagy L.G."/>
            <person name="Martin F."/>
            <person name="Kauserud H."/>
        </authorList>
    </citation>
    <scope>NUCLEOTIDE SEQUENCE</scope>
    <source>
        <strain evidence="6">9144</strain>
    </source>
</reference>
<dbReference type="SUPFAM" id="SSF48264">
    <property type="entry name" value="Cytochrome P450"/>
    <property type="match status" value="1"/>
</dbReference>
<evidence type="ECO:0000256" key="4">
    <source>
        <dbReference type="ARBA" id="ARBA00023002"/>
    </source>
</evidence>
<comment type="caution">
    <text evidence="6">The sequence shown here is derived from an EMBL/GenBank/DDBJ whole genome shotgun (WGS) entry which is preliminary data.</text>
</comment>
<dbReference type="GO" id="GO:0004497">
    <property type="term" value="F:monooxygenase activity"/>
    <property type="evidence" value="ECO:0007669"/>
    <property type="project" value="InterPro"/>
</dbReference>
<sequence length="186" mass="20666">MAFQFHFPSSPLGDEFTLLRGFLALLAAGAFFVGSSTLKSSPVAKLPGPSAPSWIFGNMLQMVFPRVYGEFEFKWQKTFGPVYRIKGLFGEDRLMVSDPAALQRIINDRTFVRTPSQWKMGQIVFGEGSVFCAEGEQHRRLRAALSPAFSPAVVRSFSPIFSEVAQRIVHEWDKACSAGSPVRIDV</sequence>
<evidence type="ECO:0000256" key="5">
    <source>
        <dbReference type="ARBA" id="ARBA00023004"/>
    </source>
</evidence>
<keyword evidence="4" id="KW-0560">Oxidoreductase</keyword>
<keyword evidence="5" id="KW-0408">Iron</keyword>
<evidence type="ECO:0000313" key="7">
    <source>
        <dbReference type="Proteomes" id="UP001219525"/>
    </source>
</evidence>
<keyword evidence="7" id="KW-1185">Reference proteome</keyword>
<dbReference type="GO" id="GO:0005506">
    <property type="term" value="F:iron ion binding"/>
    <property type="evidence" value="ECO:0007669"/>
    <property type="project" value="InterPro"/>
</dbReference>
<dbReference type="PANTHER" id="PTHR24302:SF15">
    <property type="entry name" value="FATTY-ACID PEROXYGENASE"/>
    <property type="match status" value="1"/>
</dbReference>
<dbReference type="InterPro" id="IPR036396">
    <property type="entry name" value="Cyt_P450_sf"/>
</dbReference>
<dbReference type="InterPro" id="IPR050705">
    <property type="entry name" value="Cytochrome_P450_3A"/>
</dbReference>
<organism evidence="6 7">
    <name type="scientific">Mycena pura</name>
    <dbReference type="NCBI Taxonomy" id="153505"/>
    <lineage>
        <taxon>Eukaryota</taxon>
        <taxon>Fungi</taxon>
        <taxon>Dikarya</taxon>
        <taxon>Basidiomycota</taxon>
        <taxon>Agaricomycotina</taxon>
        <taxon>Agaricomycetes</taxon>
        <taxon>Agaricomycetidae</taxon>
        <taxon>Agaricales</taxon>
        <taxon>Marasmiineae</taxon>
        <taxon>Mycenaceae</taxon>
        <taxon>Mycena</taxon>
    </lineage>
</organism>
<protein>
    <submittedName>
        <fullName evidence="6">Cytochrome P450</fullName>
    </submittedName>
</protein>
<accession>A0AAD6Y1G8</accession>
<keyword evidence="2" id="KW-0349">Heme</keyword>
<dbReference type="InterPro" id="IPR001128">
    <property type="entry name" value="Cyt_P450"/>
</dbReference>
<evidence type="ECO:0000256" key="2">
    <source>
        <dbReference type="ARBA" id="ARBA00022617"/>
    </source>
</evidence>
<dbReference type="Proteomes" id="UP001219525">
    <property type="component" value="Unassembled WGS sequence"/>
</dbReference>
<evidence type="ECO:0000256" key="3">
    <source>
        <dbReference type="ARBA" id="ARBA00022723"/>
    </source>
</evidence>
<evidence type="ECO:0000256" key="1">
    <source>
        <dbReference type="ARBA" id="ARBA00010617"/>
    </source>
</evidence>
<dbReference type="Pfam" id="PF00067">
    <property type="entry name" value="p450"/>
    <property type="match status" value="1"/>
</dbReference>